<reference evidence="6 7" key="1">
    <citation type="submission" date="2019-03" db="EMBL/GenBank/DDBJ databases">
        <title>Genomic Encyclopedia of Type Strains, Phase IV (KMG-IV): sequencing the most valuable type-strain genomes for metagenomic binning, comparative biology and taxonomic classification.</title>
        <authorList>
            <person name="Goeker M."/>
        </authorList>
    </citation>
    <scope>NUCLEOTIDE SEQUENCE [LARGE SCALE GENOMIC DNA]</scope>
    <source>
        <strain evidence="6 7">DSM 100451</strain>
    </source>
</reference>
<dbReference type="InterPro" id="IPR025669">
    <property type="entry name" value="AAA_dom"/>
</dbReference>
<gene>
    <name evidence="6" type="ORF">EDD77_1446</name>
</gene>
<dbReference type="CDD" id="cd02042">
    <property type="entry name" value="ParAB_family"/>
    <property type="match status" value="1"/>
</dbReference>
<dbReference type="RefSeq" id="WP_058962575.1">
    <property type="nucleotide sequence ID" value="NZ_CABKVM010000010.1"/>
</dbReference>
<comment type="catalytic activity">
    <reaction evidence="2">
        <text>ATP + H2O = ADP + phosphate + H(+)</text>
        <dbReference type="Rhea" id="RHEA:13065"/>
        <dbReference type="ChEBI" id="CHEBI:15377"/>
        <dbReference type="ChEBI" id="CHEBI:15378"/>
        <dbReference type="ChEBI" id="CHEBI:30616"/>
        <dbReference type="ChEBI" id="CHEBI:43474"/>
        <dbReference type="ChEBI" id="CHEBI:456216"/>
    </reaction>
</comment>
<feature type="domain" description="AAA" evidence="5">
    <location>
        <begin position="1"/>
        <end position="181"/>
    </location>
</feature>
<dbReference type="InterPro" id="IPR050678">
    <property type="entry name" value="DNA_Partitioning_ATPase"/>
</dbReference>
<dbReference type="EMBL" id="SLUM01000044">
    <property type="protein sequence ID" value="TCL52589.1"/>
    <property type="molecule type" value="Genomic_DNA"/>
</dbReference>
<evidence type="ECO:0000313" key="7">
    <source>
        <dbReference type="Proteomes" id="UP000295184"/>
    </source>
</evidence>
<protein>
    <recommendedName>
        <fullName evidence="4">Sporulation initiation inhibitor protein Soj</fullName>
    </recommendedName>
</protein>
<evidence type="ECO:0000259" key="5">
    <source>
        <dbReference type="Pfam" id="PF13614"/>
    </source>
</evidence>
<organism evidence="6 7">
    <name type="scientific">Allofournierella massiliensis</name>
    <dbReference type="NCBI Taxonomy" id="1650663"/>
    <lineage>
        <taxon>Bacteria</taxon>
        <taxon>Bacillati</taxon>
        <taxon>Bacillota</taxon>
        <taxon>Clostridia</taxon>
        <taxon>Eubacteriales</taxon>
        <taxon>Oscillospiraceae</taxon>
        <taxon>Allofournierella</taxon>
    </lineage>
</organism>
<dbReference type="Pfam" id="PF13614">
    <property type="entry name" value="AAA_31"/>
    <property type="match status" value="1"/>
</dbReference>
<dbReference type="FunFam" id="3.40.50.300:FF:000285">
    <property type="entry name" value="Sporulation initiation inhibitor Soj"/>
    <property type="match status" value="1"/>
</dbReference>
<sequence length="258" mass="27917">MKIVSIANQKGGVGKSTTVINMAAALVKRGKSVLCIDFDPQGHLSTFMGWEGDTPTTGDLMQSMANSGRLSEDQLSMAICHHEEGMDYIAANVTLAAADIYLVTTMYREQVLQRVLSQLPTGQYDYILIDCPPSLGLLLTNALVVSSEVIIPVQAQMAALMGLEMLQQAIENVANVTGGQLRINGILPTMVDHTRQSSAVCEALRSDYPDLTYKTEISRLIEAADSTATGHSCLALRRSVIGSQYTAMVDEFLNREGK</sequence>
<accession>A0A4R1QGE5</accession>
<evidence type="ECO:0000313" key="6">
    <source>
        <dbReference type="EMBL" id="TCL52589.1"/>
    </source>
</evidence>
<dbReference type="Gene3D" id="3.40.50.300">
    <property type="entry name" value="P-loop containing nucleotide triphosphate hydrolases"/>
    <property type="match status" value="1"/>
</dbReference>
<comment type="subunit">
    <text evidence="3">Dimerizes in the presence of ATP but not ADP; ATP-binding is required for double-stranded (ds)DNA-binding. Interacts with DnaA.</text>
</comment>
<dbReference type="InterPro" id="IPR027417">
    <property type="entry name" value="P-loop_NTPase"/>
</dbReference>
<dbReference type="SUPFAM" id="SSF52540">
    <property type="entry name" value="P-loop containing nucleoside triphosphate hydrolases"/>
    <property type="match status" value="1"/>
</dbReference>
<evidence type="ECO:0000256" key="1">
    <source>
        <dbReference type="ARBA" id="ARBA00006976"/>
    </source>
</evidence>
<dbReference type="PANTHER" id="PTHR13696">
    <property type="entry name" value="P-LOOP CONTAINING NUCLEOSIDE TRIPHOSPHATE HYDROLASE"/>
    <property type="match status" value="1"/>
</dbReference>
<dbReference type="AlphaFoldDB" id="A0A4R1QGE5"/>
<evidence type="ECO:0000256" key="4">
    <source>
        <dbReference type="ARBA" id="ARBA00071824"/>
    </source>
</evidence>
<evidence type="ECO:0000256" key="2">
    <source>
        <dbReference type="ARBA" id="ARBA00049360"/>
    </source>
</evidence>
<evidence type="ECO:0000256" key="3">
    <source>
        <dbReference type="ARBA" id="ARBA00062323"/>
    </source>
</evidence>
<proteinExistence type="inferred from homology"/>
<comment type="caution">
    <text evidence="6">The sequence shown here is derived from an EMBL/GenBank/DDBJ whole genome shotgun (WGS) entry which is preliminary data.</text>
</comment>
<dbReference type="STRING" id="1650663.GCA_001486665_00033"/>
<dbReference type="PANTHER" id="PTHR13696:SF52">
    <property type="entry name" value="PARA FAMILY PROTEIN CT_582"/>
    <property type="match status" value="1"/>
</dbReference>
<dbReference type="OrthoDB" id="9815116at2"/>
<comment type="similarity">
    <text evidence="1">Belongs to the ParA family.</text>
</comment>
<dbReference type="Proteomes" id="UP000295184">
    <property type="component" value="Unassembled WGS sequence"/>
</dbReference>
<name>A0A4R1QGE5_9FIRM</name>